<dbReference type="PROSITE" id="PS51192">
    <property type="entry name" value="HELICASE_ATP_BIND_1"/>
    <property type="match status" value="1"/>
</dbReference>
<dbReference type="InterPro" id="IPR001650">
    <property type="entry name" value="Helicase_C-like"/>
</dbReference>
<evidence type="ECO:0000256" key="2">
    <source>
        <dbReference type="ARBA" id="ARBA00022801"/>
    </source>
</evidence>
<keyword evidence="4" id="KW-0067">ATP-binding</keyword>
<dbReference type="KEGG" id="fnu:FN0448"/>
<dbReference type="EMBL" id="AE009951">
    <property type="protein sequence ID" value="AAL94644.1"/>
    <property type="molecule type" value="Genomic_DNA"/>
</dbReference>
<accession>Q8RG69</accession>
<evidence type="ECO:0000256" key="1">
    <source>
        <dbReference type="ARBA" id="ARBA00022741"/>
    </source>
</evidence>
<evidence type="ECO:0000259" key="5">
    <source>
        <dbReference type="PROSITE" id="PS51192"/>
    </source>
</evidence>
<dbReference type="Gene3D" id="3.40.50.300">
    <property type="entry name" value="P-loop containing nucleotide triphosphate hydrolases"/>
    <property type="match status" value="2"/>
</dbReference>
<dbReference type="PANTHER" id="PTHR11274">
    <property type="entry name" value="RAD25/XP-B DNA REPAIR HELICASE"/>
    <property type="match status" value="1"/>
</dbReference>
<sequence>MWNGNDKGIEVIDFPELSEEIIKKYKRKEQADFSIDIREYSKNNSKEEIKENLGARVPKEYKLRDYQEEAIKNWTNNNYRGIFDMATGTGKTLTALGAIAKLSEKLQDKLGVVIVCPFQHLVEQWVEDIKKFNMKPIIGFSKSPQKNWKDRLKLAIRILNYDDLNNFFCFICTNATFSSKEVQKLLQKSKKPLLLVVDEAHNFGAISIRKLLAEKYNYRLALSATFERYMDEEGTSELYNFFEKKVIRYPIKKAIEEKMLTPYYYYPIVVYLTETELGSYNELSKKIKKESRVDNEGKVTLSELGKILILKRARIVAGAFNKIEILKKNLEKYKEEKNILVYCGATNVLSEEADFSNTDVSDVKQIDLVQQMMYQELGMKVAKFTANESIKERLKIKDSFVSKDGIQAIVAIKCLDEGVNIPGIKTAFILASTTNPKEYIQRRGRVLRKAAGKEYAEIYDFITLPRHLNEAKVLSKKKLEYDISLVTREVRRMKEFSNLSKNNISCKKLIMDIEEIYGNFDLNLE</sequence>
<evidence type="ECO:0000256" key="4">
    <source>
        <dbReference type="ARBA" id="ARBA00022840"/>
    </source>
</evidence>
<dbReference type="eggNOG" id="COG1061">
    <property type="taxonomic scope" value="Bacteria"/>
</dbReference>
<dbReference type="Pfam" id="PF04851">
    <property type="entry name" value="ResIII"/>
    <property type="match status" value="1"/>
</dbReference>
<dbReference type="SMART" id="SM00490">
    <property type="entry name" value="HELICc"/>
    <property type="match status" value="1"/>
</dbReference>
<dbReference type="InParanoid" id="Q8RG69"/>
<dbReference type="PROSITE" id="PS51194">
    <property type="entry name" value="HELICASE_CTER"/>
    <property type="match status" value="1"/>
</dbReference>
<evidence type="ECO:0000256" key="3">
    <source>
        <dbReference type="ARBA" id="ARBA00022806"/>
    </source>
</evidence>
<dbReference type="SUPFAM" id="SSF52540">
    <property type="entry name" value="P-loop containing nucleoside triphosphate hydrolases"/>
    <property type="match status" value="1"/>
</dbReference>
<keyword evidence="3" id="KW-0347">Helicase</keyword>
<feature type="domain" description="Helicase C-terminal" evidence="6">
    <location>
        <begin position="325"/>
        <end position="491"/>
    </location>
</feature>
<organism evidence="7">
    <name type="scientific">Fusobacterium nucleatum subsp. nucleatum (strain ATCC 25586 / DSM 15643 / BCRC 10681 / CIP 101130 / JCM 8532 / KCTC 2640 / LMG 13131 / VPI 4355)</name>
    <dbReference type="NCBI Taxonomy" id="190304"/>
    <lineage>
        <taxon>Bacteria</taxon>
        <taxon>Fusobacteriati</taxon>
        <taxon>Fusobacteriota</taxon>
        <taxon>Fusobacteriia</taxon>
        <taxon>Fusobacteriales</taxon>
        <taxon>Fusobacteriaceae</taxon>
        <taxon>Fusobacterium</taxon>
    </lineage>
</organism>
<dbReference type="STRING" id="190304.FN0448"/>
<dbReference type="Pfam" id="PF00271">
    <property type="entry name" value="Helicase_C"/>
    <property type="match status" value="1"/>
</dbReference>
<dbReference type="PATRIC" id="fig|190304.8.peg.1018"/>
<dbReference type="GO" id="GO:0016787">
    <property type="term" value="F:hydrolase activity"/>
    <property type="evidence" value="ECO:0007669"/>
    <property type="project" value="UniProtKB-KW"/>
</dbReference>
<keyword evidence="2" id="KW-0378">Hydrolase</keyword>
<dbReference type="GO" id="GO:0004386">
    <property type="term" value="F:helicase activity"/>
    <property type="evidence" value="ECO:0007669"/>
    <property type="project" value="UniProtKB-KW"/>
</dbReference>
<gene>
    <name evidence="7" type="ordered locus">FN0448</name>
</gene>
<dbReference type="EnsemblBacteria" id="AAL94644">
    <property type="protein sequence ID" value="AAL94644"/>
    <property type="gene ID" value="FN0448"/>
</dbReference>
<dbReference type="AlphaFoldDB" id="Q8RG69"/>
<dbReference type="GO" id="GO:0005524">
    <property type="term" value="F:ATP binding"/>
    <property type="evidence" value="ECO:0007669"/>
    <property type="project" value="UniProtKB-KW"/>
</dbReference>
<reference evidence="7" key="1">
    <citation type="journal article" date="2002" name="J. Bacteriol.">
        <title>Genome sequence and analysis of the oral bacterium Fusobacterium nucleatum strain ATCC 25586.</title>
        <authorList>
            <person name="Kapatral V."/>
            <person name="Anderson I."/>
            <person name="Ivanova N."/>
            <person name="Reznik G."/>
            <person name="Los T."/>
            <person name="Lykidis A."/>
            <person name="Bhattacharyya A."/>
            <person name="Bartman A."/>
            <person name="Gardner W."/>
            <person name="Grechkin G."/>
            <person name="Zhu L."/>
            <person name="Vasieva O."/>
            <person name="Chu L."/>
            <person name="Kogan Y."/>
            <person name="Chaga O."/>
            <person name="Goltsman E."/>
            <person name="Bernal A."/>
            <person name="Larsen N."/>
            <person name="D'Souza M."/>
            <person name="Walunas T."/>
            <person name="Pusch G."/>
            <person name="Haselkorn R."/>
            <person name="Fonstein M."/>
            <person name="Kyrpides N."/>
            <person name="Overbeek R."/>
        </authorList>
    </citation>
    <scope>NUCLEOTIDE SEQUENCE [LARGE SCALE GENOMIC DNA]</scope>
    <source>
        <strain evidence="7">ATCC 25586</strain>
    </source>
</reference>
<dbReference type="InterPro" id="IPR027417">
    <property type="entry name" value="P-loop_NTPase"/>
</dbReference>
<protein>
    <submittedName>
        <fullName evidence="7">DNA-repair protein</fullName>
    </submittedName>
</protein>
<dbReference type="PANTHER" id="PTHR11274:SF0">
    <property type="entry name" value="GENERAL TRANSCRIPTION AND DNA REPAIR FACTOR IIH HELICASE SUBUNIT XPB"/>
    <property type="match status" value="1"/>
</dbReference>
<name>Q8RG69_FUSNN</name>
<dbReference type="CDD" id="cd17926">
    <property type="entry name" value="DEXHc_RE"/>
    <property type="match status" value="1"/>
</dbReference>
<dbReference type="GO" id="GO:0003677">
    <property type="term" value="F:DNA binding"/>
    <property type="evidence" value="ECO:0007669"/>
    <property type="project" value="InterPro"/>
</dbReference>
<dbReference type="InterPro" id="IPR050615">
    <property type="entry name" value="ATP-dep_DNA_Helicase"/>
</dbReference>
<dbReference type="SMART" id="SM00487">
    <property type="entry name" value="DEXDc"/>
    <property type="match status" value="1"/>
</dbReference>
<keyword evidence="1" id="KW-0547">Nucleotide-binding</keyword>
<dbReference type="HOGENOM" id="CLU_024175_0_0_0"/>
<dbReference type="InterPro" id="IPR006935">
    <property type="entry name" value="Helicase/UvrB_N"/>
</dbReference>
<feature type="domain" description="Helicase ATP-binding" evidence="5">
    <location>
        <begin position="72"/>
        <end position="244"/>
    </location>
</feature>
<dbReference type="InterPro" id="IPR014001">
    <property type="entry name" value="Helicase_ATP-bd"/>
</dbReference>
<dbReference type="PaxDb" id="190304-FN0448"/>
<proteinExistence type="predicted"/>
<evidence type="ECO:0000313" key="7">
    <source>
        <dbReference type="EMBL" id="AAL94644.1"/>
    </source>
</evidence>
<evidence type="ECO:0000259" key="6">
    <source>
        <dbReference type="PROSITE" id="PS51194"/>
    </source>
</evidence>